<evidence type="ECO:0000256" key="4">
    <source>
        <dbReference type="ARBA" id="ARBA00022692"/>
    </source>
</evidence>
<evidence type="ECO:0000259" key="8">
    <source>
        <dbReference type="PROSITE" id="PS50928"/>
    </source>
</evidence>
<organism evidence="9 10">
    <name type="scientific">Cytobacillus dafuensis</name>
    <name type="common">Bacillus dafuensis</name>
    <dbReference type="NCBI Taxonomy" id="1742359"/>
    <lineage>
        <taxon>Bacteria</taxon>
        <taxon>Bacillati</taxon>
        <taxon>Bacillota</taxon>
        <taxon>Bacilli</taxon>
        <taxon>Bacillales</taxon>
        <taxon>Bacillaceae</taxon>
        <taxon>Cytobacillus</taxon>
    </lineage>
</organism>
<dbReference type="PANTHER" id="PTHR30465:SF0">
    <property type="entry name" value="OLIGOPEPTIDE TRANSPORT SYSTEM PERMEASE PROTEIN APPB"/>
    <property type="match status" value="1"/>
</dbReference>
<keyword evidence="3" id="KW-1003">Cell membrane</keyword>
<name>A0A5B8ZAP5_CYTDA</name>
<keyword evidence="2 7" id="KW-0813">Transport</keyword>
<evidence type="ECO:0000256" key="2">
    <source>
        <dbReference type="ARBA" id="ARBA00022448"/>
    </source>
</evidence>
<keyword evidence="10" id="KW-1185">Reference proteome</keyword>
<dbReference type="PROSITE" id="PS50928">
    <property type="entry name" value="ABC_TM1"/>
    <property type="match status" value="1"/>
</dbReference>
<accession>A0A5B8ZAP5</accession>
<comment type="subcellular location">
    <subcellularLocation>
        <location evidence="1 7">Cell membrane</location>
        <topology evidence="1 7">Multi-pass membrane protein</topology>
    </subcellularLocation>
</comment>
<feature type="transmembrane region" description="Helical" evidence="7">
    <location>
        <begin position="14"/>
        <end position="35"/>
    </location>
</feature>
<dbReference type="STRING" id="1742359.GCA_001439625_02876"/>
<keyword evidence="4 7" id="KW-0812">Transmembrane</keyword>
<dbReference type="KEGG" id="bda:FSZ17_23155"/>
<feature type="transmembrane region" description="Helical" evidence="7">
    <location>
        <begin position="133"/>
        <end position="160"/>
    </location>
</feature>
<feature type="transmembrane region" description="Helical" evidence="7">
    <location>
        <begin position="172"/>
        <end position="191"/>
    </location>
</feature>
<dbReference type="GO" id="GO:0055085">
    <property type="term" value="P:transmembrane transport"/>
    <property type="evidence" value="ECO:0007669"/>
    <property type="project" value="InterPro"/>
</dbReference>
<evidence type="ECO:0000256" key="5">
    <source>
        <dbReference type="ARBA" id="ARBA00022989"/>
    </source>
</evidence>
<dbReference type="CDD" id="cd06261">
    <property type="entry name" value="TM_PBP2"/>
    <property type="match status" value="1"/>
</dbReference>
<feature type="transmembrane region" description="Helical" evidence="7">
    <location>
        <begin position="103"/>
        <end position="121"/>
    </location>
</feature>
<dbReference type="InterPro" id="IPR035906">
    <property type="entry name" value="MetI-like_sf"/>
</dbReference>
<feature type="domain" description="ABC transmembrane type-1" evidence="8">
    <location>
        <begin position="97"/>
        <end position="305"/>
    </location>
</feature>
<dbReference type="OrthoDB" id="2551456at2"/>
<comment type="similarity">
    <text evidence="7">Belongs to the binding-protein-dependent transport system permease family.</text>
</comment>
<evidence type="ECO:0000256" key="1">
    <source>
        <dbReference type="ARBA" id="ARBA00004651"/>
    </source>
</evidence>
<evidence type="ECO:0000256" key="6">
    <source>
        <dbReference type="ARBA" id="ARBA00023136"/>
    </source>
</evidence>
<feature type="transmembrane region" description="Helical" evidence="7">
    <location>
        <begin position="233"/>
        <end position="255"/>
    </location>
</feature>
<evidence type="ECO:0000313" key="10">
    <source>
        <dbReference type="Proteomes" id="UP000321555"/>
    </source>
</evidence>
<sequence>MSGKRGFFMDISRIIVKNVLLYIIILAALLLIVLFPRNPALSVGGGNALTVEMEYHFSWQEYKNNIVQYLQHVWNEKSLGDTRHARLTVEDELKRFFPNSVKIILPAFFLSLILGIGKGIFDYRHKFNKMNVLGNGLTWLLQSIPDFFIVISLQWLVIFIFPSVRLFSQSNWYGFLIPALLVSIYPMMYVARITSSALSNEDGQYYIQVAKSKGLSMSKVINKHILRNSMKTILTHMTSLMVHILSSLMIVEYLLGYEGMAYRLFTALGFNISVHMGSFRGFEPGMIIGIGLCFLLLVLLSQILGFIIKKSLRIP</sequence>
<dbReference type="AlphaFoldDB" id="A0A5B8ZAP5"/>
<dbReference type="Gene3D" id="1.10.3720.10">
    <property type="entry name" value="MetI-like"/>
    <property type="match status" value="1"/>
</dbReference>
<feature type="transmembrane region" description="Helical" evidence="7">
    <location>
        <begin position="286"/>
        <end position="308"/>
    </location>
</feature>
<dbReference type="GO" id="GO:0005886">
    <property type="term" value="C:plasma membrane"/>
    <property type="evidence" value="ECO:0007669"/>
    <property type="project" value="UniProtKB-SubCell"/>
</dbReference>
<dbReference type="Pfam" id="PF00528">
    <property type="entry name" value="BPD_transp_1"/>
    <property type="match status" value="1"/>
</dbReference>
<gene>
    <name evidence="9" type="ORF">FSZ17_23155</name>
</gene>
<reference evidence="10" key="1">
    <citation type="submission" date="2019-08" db="EMBL/GenBank/DDBJ databases">
        <authorList>
            <person name="Zheng X."/>
        </authorList>
    </citation>
    <scope>NUCLEOTIDE SEQUENCE [LARGE SCALE GENOMIC DNA]</scope>
    <source>
        <strain evidence="10">FJAT-25496</strain>
    </source>
</reference>
<dbReference type="Proteomes" id="UP000321555">
    <property type="component" value="Chromosome"/>
</dbReference>
<keyword evidence="5 7" id="KW-1133">Transmembrane helix</keyword>
<dbReference type="SUPFAM" id="SSF161098">
    <property type="entry name" value="MetI-like"/>
    <property type="match status" value="1"/>
</dbReference>
<protein>
    <submittedName>
        <fullName evidence="9">ABC transporter permease</fullName>
    </submittedName>
</protein>
<dbReference type="PANTHER" id="PTHR30465">
    <property type="entry name" value="INNER MEMBRANE ABC TRANSPORTER"/>
    <property type="match status" value="1"/>
</dbReference>
<dbReference type="InterPro" id="IPR000515">
    <property type="entry name" value="MetI-like"/>
</dbReference>
<evidence type="ECO:0000256" key="3">
    <source>
        <dbReference type="ARBA" id="ARBA00022475"/>
    </source>
</evidence>
<evidence type="ECO:0000256" key="7">
    <source>
        <dbReference type="RuleBase" id="RU363032"/>
    </source>
</evidence>
<dbReference type="EMBL" id="CP042593">
    <property type="protein sequence ID" value="QED49937.1"/>
    <property type="molecule type" value="Genomic_DNA"/>
</dbReference>
<evidence type="ECO:0000313" key="9">
    <source>
        <dbReference type="EMBL" id="QED49937.1"/>
    </source>
</evidence>
<keyword evidence="6 7" id="KW-0472">Membrane</keyword>
<proteinExistence type="inferred from homology"/>